<evidence type="ECO:0000256" key="3">
    <source>
        <dbReference type="ARBA" id="ARBA00022475"/>
    </source>
</evidence>
<keyword evidence="3" id="KW-1003">Cell membrane</keyword>
<feature type="transmembrane region" description="Helical" evidence="10">
    <location>
        <begin position="126"/>
        <end position="146"/>
    </location>
</feature>
<dbReference type="PANTHER" id="PTHR32024:SF1">
    <property type="entry name" value="KTR SYSTEM POTASSIUM UPTAKE PROTEIN B"/>
    <property type="match status" value="1"/>
</dbReference>
<comment type="subcellular location">
    <subcellularLocation>
        <location evidence="1">Cell membrane</location>
        <topology evidence="1">Multi-pass membrane protein</topology>
    </subcellularLocation>
</comment>
<evidence type="ECO:0000256" key="9">
    <source>
        <dbReference type="ARBA" id="ARBA00023136"/>
    </source>
</evidence>
<keyword evidence="5 10" id="KW-0812">Transmembrane</keyword>
<reference evidence="11 12" key="1">
    <citation type="submission" date="2016-11" db="EMBL/GenBank/DDBJ databases">
        <authorList>
            <person name="Jaros S."/>
            <person name="Januszkiewicz K."/>
            <person name="Wedrychowicz H."/>
        </authorList>
    </citation>
    <scope>NUCLEOTIDE SEQUENCE [LARGE SCALE GENOMIC DNA]</scope>
    <source>
        <strain evidence="11 12">DSM 8605</strain>
    </source>
</reference>
<keyword evidence="2" id="KW-0813">Transport</keyword>
<dbReference type="GO" id="GO:0015379">
    <property type="term" value="F:potassium:chloride symporter activity"/>
    <property type="evidence" value="ECO:0007669"/>
    <property type="project" value="InterPro"/>
</dbReference>
<evidence type="ECO:0000256" key="2">
    <source>
        <dbReference type="ARBA" id="ARBA00022448"/>
    </source>
</evidence>
<keyword evidence="9 10" id="KW-0472">Membrane</keyword>
<dbReference type="InterPro" id="IPR004772">
    <property type="entry name" value="TrkH"/>
</dbReference>
<protein>
    <submittedName>
        <fullName evidence="11">Trk system potassium uptake protein TrkH</fullName>
    </submittedName>
</protein>
<keyword evidence="12" id="KW-1185">Reference proteome</keyword>
<dbReference type="NCBIfam" id="TIGR00933">
    <property type="entry name" value="2a38"/>
    <property type="match status" value="1"/>
</dbReference>
<evidence type="ECO:0000256" key="5">
    <source>
        <dbReference type="ARBA" id="ARBA00022692"/>
    </source>
</evidence>
<evidence type="ECO:0000256" key="1">
    <source>
        <dbReference type="ARBA" id="ARBA00004651"/>
    </source>
</evidence>
<dbReference type="STRING" id="1121316.SAMN02745207_03723"/>
<dbReference type="EMBL" id="FQXM01000031">
    <property type="protein sequence ID" value="SHI00179.1"/>
    <property type="molecule type" value="Genomic_DNA"/>
</dbReference>
<evidence type="ECO:0000313" key="11">
    <source>
        <dbReference type="EMBL" id="SHI00179.1"/>
    </source>
</evidence>
<feature type="transmembrane region" description="Helical" evidence="10">
    <location>
        <begin position="190"/>
        <end position="215"/>
    </location>
</feature>
<evidence type="ECO:0000313" key="12">
    <source>
        <dbReference type="Proteomes" id="UP000184447"/>
    </source>
</evidence>
<dbReference type="Pfam" id="PF02386">
    <property type="entry name" value="TrkH"/>
    <property type="match status" value="1"/>
</dbReference>
<keyword evidence="6" id="KW-0630">Potassium</keyword>
<keyword evidence="8" id="KW-0406">Ion transport</keyword>
<proteinExistence type="predicted"/>
<keyword evidence="7 10" id="KW-1133">Transmembrane helix</keyword>
<feature type="transmembrane region" description="Helical" evidence="10">
    <location>
        <begin position="309"/>
        <end position="328"/>
    </location>
</feature>
<dbReference type="InterPro" id="IPR003445">
    <property type="entry name" value="Cat_transpt"/>
</dbReference>
<dbReference type="GO" id="GO:0005886">
    <property type="term" value="C:plasma membrane"/>
    <property type="evidence" value="ECO:0007669"/>
    <property type="project" value="UniProtKB-SubCell"/>
</dbReference>
<dbReference type="Proteomes" id="UP000184447">
    <property type="component" value="Unassembled WGS sequence"/>
</dbReference>
<keyword evidence="4" id="KW-0633">Potassium transport</keyword>
<feature type="transmembrane region" description="Helical" evidence="10">
    <location>
        <begin position="227"/>
        <end position="246"/>
    </location>
</feature>
<feature type="transmembrane region" description="Helical" evidence="10">
    <location>
        <begin position="348"/>
        <end position="368"/>
    </location>
</feature>
<evidence type="ECO:0000256" key="7">
    <source>
        <dbReference type="ARBA" id="ARBA00022989"/>
    </source>
</evidence>
<evidence type="ECO:0000256" key="6">
    <source>
        <dbReference type="ARBA" id="ARBA00022958"/>
    </source>
</evidence>
<sequence length="444" mass="48009">MKIKHKKRVAPVQILAAGFAFVIFIGTLLLRLPIAAISGEFTPWVDCVFTATSAVCVTGLTTLNTAEHWTYFGKTVIILLIQIGGLGFMSFTTLFALLLGKKITLKDRLIMQEAMNFFSLQGLVKLAKYILIFTLSVEGAGALFLSTRFVPEYGFGKGIYFSIFHSISAFCNAGFDLTGNSLVPYAQSTVVIITISALIIIGGLGFAVWAEIYGLKDIRRLSLHSKVVISMSLALVFGGWLFMLLFEMKNPATIGSMNMEGKIINSFFAAVTPRTAGFNAISLPDMTMAGTFLTMILMFIGGSPGSTAGGIKTSTIGLILMALVSIIRNREETVIFQRRISRDLINKAIAVMFVGLGVVMLTTFILCITEPKATFEYISFEAFSAFGTVGLTLGLTPELSFIGKIVVALTMYMGRVGPLTLILAISSKKKGGSIRYPEGKILVG</sequence>
<feature type="transmembrane region" description="Helical" evidence="10">
    <location>
        <begin position="158"/>
        <end position="175"/>
    </location>
</feature>
<feature type="transmembrane region" description="Helical" evidence="10">
    <location>
        <begin position="12"/>
        <end position="35"/>
    </location>
</feature>
<organism evidence="11 12">
    <name type="scientific">Clostridium grantii DSM 8605</name>
    <dbReference type="NCBI Taxonomy" id="1121316"/>
    <lineage>
        <taxon>Bacteria</taxon>
        <taxon>Bacillati</taxon>
        <taxon>Bacillota</taxon>
        <taxon>Clostridia</taxon>
        <taxon>Eubacteriales</taxon>
        <taxon>Clostridiaceae</taxon>
        <taxon>Clostridium</taxon>
    </lineage>
</organism>
<dbReference type="PANTHER" id="PTHR32024">
    <property type="entry name" value="TRK SYSTEM POTASSIUM UPTAKE PROTEIN TRKG-RELATED"/>
    <property type="match status" value="1"/>
</dbReference>
<dbReference type="OrthoDB" id="9810952at2"/>
<gene>
    <name evidence="11" type="ORF">SAMN02745207_03723</name>
</gene>
<evidence type="ECO:0000256" key="4">
    <source>
        <dbReference type="ARBA" id="ARBA00022538"/>
    </source>
</evidence>
<evidence type="ECO:0000256" key="8">
    <source>
        <dbReference type="ARBA" id="ARBA00023065"/>
    </source>
</evidence>
<name>A0A1M5XKA2_9CLOT</name>
<feature type="transmembrane region" description="Helical" evidence="10">
    <location>
        <begin position="75"/>
        <end position="99"/>
    </location>
</feature>
<accession>A0A1M5XKA2</accession>
<dbReference type="AlphaFoldDB" id="A0A1M5XKA2"/>
<evidence type="ECO:0000256" key="10">
    <source>
        <dbReference type="SAM" id="Phobius"/>
    </source>
</evidence>
<feature type="transmembrane region" description="Helical" evidence="10">
    <location>
        <begin position="281"/>
        <end position="302"/>
    </location>
</feature>
<dbReference type="RefSeq" id="WP_073340535.1">
    <property type="nucleotide sequence ID" value="NZ_FQXM01000031.1"/>
</dbReference>